<dbReference type="GO" id="GO:0000735">
    <property type="term" value="P:removal of nonhomologous ends"/>
    <property type="evidence" value="ECO:0007669"/>
    <property type="project" value="EnsemblFungi"/>
</dbReference>
<dbReference type="EMBL" id="HE650830">
    <property type="protein sequence ID" value="CCF60325.1"/>
    <property type="molecule type" value="Genomic_DNA"/>
</dbReference>
<dbReference type="Gene3D" id="3.40.50.300">
    <property type="entry name" value="P-loop containing nucleotide triphosphate hydrolases"/>
    <property type="match status" value="1"/>
</dbReference>
<dbReference type="InterPro" id="IPR027417">
    <property type="entry name" value="P-loop_NTPase"/>
</dbReference>
<dbReference type="GO" id="GO:0140664">
    <property type="term" value="F:ATP-dependent DNA damage sensor activity"/>
    <property type="evidence" value="ECO:0007669"/>
    <property type="project" value="InterPro"/>
</dbReference>
<reference evidence="14 15" key="1">
    <citation type="journal article" date="2011" name="Proc. Natl. Acad. Sci. U.S.A.">
        <title>Evolutionary erosion of yeast sex chromosomes by mating-type switching accidents.</title>
        <authorList>
            <person name="Gordon J.L."/>
            <person name="Armisen D."/>
            <person name="Proux-Wera E."/>
            <person name="Oheigeartaigh S.S."/>
            <person name="Byrne K.P."/>
            <person name="Wolfe K.H."/>
        </authorList>
    </citation>
    <scope>NUCLEOTIDE SEQUENCE [LARGE SCALE GENOMIC DNA]</scope>
    <source>
        <strain evidence="15">ATCC 22294 / BCRC 22015 / CBS 2517 / CECT 1963 / NBRC 1671 / NRRL Y-8276</strain>
    </source>
</reference>
<evidence type="ECO:0000256" key="5">
    <source>
        <dbReference type="ARBA" id="ARBA00022763"/>
    </source>
</evidence>
<dbReference type="InterPro" id="IPR016151">
    <property type="entry name" value="DNA_mismatch_repair_MutS_N"/>
</dbReference>
<dbReference type="GO" id="GO:0000404">
    <property type="term" value="F:heteroduplex DNA loop binding"/>
    <property type="evidence" value="ECO:0007669"/>
    <property type="project" value="EnsemblFungi"/>
</dbReference>
<evidence type="ECO:0000256" key="9">
    <source>
        <dbReference type="ARBA" id="ARBA00023242"/>
    </source>
</evidence>
<dbReference type="eggNOG" id="KOG0218">
    <property type="taxonomic scope" value="Eukaryota"/>
</dbReference>
<dbReference type="GO" id="GO:0006312">
    <property type="term" value="P:mitotic recombination"/>
    <property type="evidence" value="ECO:0007669"/>
    <property type="project" value="EnsemblFungi"/>
</dbReference>
<evidence type="ECO:0000256" key="6">
    <source>
        <dbReference type="ARBA" id="ARBA00022840"/>
    </source>
</evidence>
<evidence type="ECO:0000256" key="10">
    <source>
        <dbReference type="ARBA" id="ARBA00029792"/>
    </source>
</evidence>
<keyword evidence="15" id="KW-1185">Reference proteome</keyword>
<accession>H2B125</accession>
<keyword evidence="8" id="KW-0234">DNA repair</keyword>
<keyword evidence="6" id="KW-0067">ATP-binding</keyword>
<dbReference type="GeneID" id="13883974"/>
<dbReference type="Pfam" id="PF05190">
    <property type="entry name" value="MutS_IV"/>
    <property type="match status" value="1"/>
</dbReference>
<comment type="similarity">
    <text evidence="2">Belongs to the DNA mismatch repair MutS family. MSH3 subfamily.</text>
</comment>
<dbReference type="PANTHER" id="PTHR11361:SF122">
    <property type="entry name" value="DNA MISMATCH REPAIR PROTEIN MSH3"/>
    <property type="match status" value="1"/>
</dbReference>
<dbReference type="KEGG" id="kaf:KAFR_0J02610"/>
<dbReference type="OrthoDB" id="121051at2759"/>
<dbReference type="InterPro" id="IPR045076">
    <property type="entry name" value="MutS"/>
</dbReference>
<evidence type="ECO:0000256" key="3">
    <source>
        <dbReference type="ARBA" id="ARBA00022151"/>
    </source>
</evidence>
<dbReference type="GO" id="GO:0000710">
    <property type="term" value="P:meiotic mismatch repair"/>
    <property type="evidence" value="ECO:0007669"/>
    <property type="project" value="EnsemblFungi"/>
</dbReference>
<proteinExistence type="inferred from homology"/>
<dbReference type="SUPFAM" id="SSF48334">
    <property type="entry name" value="DNA repair protein MutS, domain III"/>
    <property type="match status" value="1"/>
</dbReference>
<evidence type="ECO:0000256" key="7">
    <source>
        <dbReference type="ARBA" id="ARBA00023125"/>
    </source>
</evidence>
<dbReference type="InterPro" id="IPR007696">
    <property type="entry name" value="DNA_mismatch_repair_MutS_core"/>
</dbReference>
<evidence type="ECO:0000313" key="14">
    <source>
        <dbReference type="EMBL" id="CCF60325.1"/>
    </source>
</evidence>
<evidence type="ECO:0000313" key="15">
    <source>
        <dbReference type="Proteomes" id="UP000005220"/>
    </source>
</evidence>
<dbReference type="Pfam" id="PF05192">
    <property type="entry name" value="MutS_III"/>
    <property type="match status" value="1"/>
</dbReference>
<dbReference type="GO" id="GO:0005524">
    <property type="term" value="F:ATP binding"/>
    <property type="evidence" value="ECO:0007669"/>
    <property type="project" value="UniProtKB-KW"/>
</dbReference>
<protein>
    <recommendedName>
        <fullName evidence="3 11">DNA mismatch repair protein MSH3</fullName>
    </recommendedName>
    <alternativeName>
        <fullName evidence="3 11">DNA mismatch repair protein MSH3</fullName>
    </alternativeName>
    <alternativeName>
        <fullName evidence="10">MutS protein homolog 3</fullName>
    </alternativeName>
</protein>
<dbReference type="GO" id="GO:0043111">
    <property type="term" value="P:replication fork arrest"/>
    <property type="evidence" value="ECO:0007669"/>
    <property type="project" value="EnsemblFungi"/>
</dbReference>
<dbReference type="PIRSF" id="PIRSF037677">
    <property type="entry name" value="DNA_mis_repair_Msh6"/>
    <property type="match status" value="1"/>
</dbReference>
<dbReference type="PANTHER" id="PTHR11361">
    <property type="entry name" value="DNA MISMATCH REPAIR PROTEIN MUTS FAMILY MEMBER"/>
    <property type="match status" value="1"/>
</dbReference>
<dbReference type="InterPro" id="IPR036187">
    <property type="entry name" value="DNA_mismatch_repair_MutS_sf"/>
</dbReference>
<dbReference type="InterPro" id="IPR007861">
    <property type="entry name" value="DNA_mismatch_repair_MutS_clamp"/>
</dbReference>
<keyword evidence="4" id="KW-0547">Nucleotide-binding</keyword>
<evidence type="ECO:0000256" key="8">
    <source>
        <dbReference type="ARBA" id="ARBA00023204"/>
    </source>
</evidence>
<evidence type="ECO:0000256" key="4">
    <source>
        <dbReference type="ARBA" id="ARBA00022741"/>
    </source>
</evidence>
<dbReference type="HOGENOM" id="CLU_002472_0_2_1"/>
<dbReference type="GO" id="GO:0000403">
    <property type="term" value="F:Y-form DNA binding"/>
    <property type="evidence" value="ECO:0007669"/>
    <property type="project" value="EnsemblFungi"/>
</dbReference>
<evidence type="ECO:0000256" key="12">
    <source>
        <dbReference type="SAM" id="MobiDB-lite"/>
    </source>
</evidence>
<dbReference type="AlphaFoldDB" id="H2B125"/>
<dbReference type="InterPro" id="IPR017261">
    <property type="entry name" value="DNA_mismatch_repair_MutS/MSH"/>
</dbReference>
<comment type="subcellular location">
    <subcellularLocation>
        <location evidence="1">Nucleus</location>
    </subcellularLocation>
</comment>
<evidence type="ECO:0000256" key="11">
    <source>
        <dbReference type="ARBA" id="ARBA00073774"/>
    </source>
</evidence>
<evidence type="ECO:0000259" key="13">
    <source>
        <dbReference type="PROSITE" id="PS00486"/>
    </source>
</evidence>
<dbReference type="SUPFAM" id="SSF55271">
    <property type="entry name" value="DNA repair protein MutS, domain I"/>
    <property type="match status" value="1"/>
</dbReference>
<keyword evidence="5" id="KW-0227">DNA damage</keyword>
<dbReference type="SMART" id="SM00533">
    <property type="entry name" value="MUTSd"/>
    <property type="match status" value="1"/>
</dbReference>
<dbReference type="Proteomes" id="UP000005220">
    <property type="component" value="Chromosome 10"/>
</dbReference>
<dbReference type="FunCoup" id="H2B125">
    <property type="interactions" value="891"/>
</dbReference>
<dbReference type="RefSeq" id="XP_003959460.1">
    <property type="nucleotide sequence ID" value="XM_003959411.1"/>
</dbReference>
<gene>
    <name evidence="14" type="primary">KAFR0J02610</name>
    <name evidence="14" type="ORF">KAFR_0J02610</name>
</gene>
<evidence type="ECO:0000256" key="2">
    <source>
        <dbReference type="ARBA" id="ARBA00007094"/>
    </source>
</evidence>
<dbReference type="STRING" id="1071382.H2B125"/>
<feature type="region of interest" description="Disordered" evidence="12">
    <location>
        <begin position="84"/>
        <end position="120"/>
    </location>
</feature>
<keyword evidence="7" id="KW-0238">DNA-binding</keyword>
<name>H2B125_KAZAF</name>
<dbReference type="FunFam" id="3.40.50.300:FF:002852">
    <property type="entry name" value="Mismatch repair protein"/>
    <property type="match status" value="1"/>
</dbReference>
<dbReference type="PROSITE" id="PS00486">
    <property type="entry name" value="DNA_MISMATCH_REPAIR_2"/>
    <property type="match status" value="1"/>
</dbReference>
<feature type="domain" description="DNA mismatch repair proteins mutS family" evidence="13">
    <location>
        <begin position="864"/>
        <end position="880"/>
    </location>
</feature>
<sequence>MQPTISRFFKAVSVKEADAGLDETNAGNSVDNSIMIDDSEEDDSVAGAAVDVLSTVTNADVRAAVEEEEEEEDDDPSVQLLSKYANAVPDKRNRSGSASAMSEGRDRSHSTSVDAVNFDTPPIKKRKKAASLTPLDQQVKELKQNNNNKLLVIRVGYKYKCFAQDAIVASKALHLKLVPGKLTFDESNPQDAQFKQYAYCSFPDTRLNVHLERLIHHNLKVGVVEQQETGAIKKQTNNKTNVFERKVTNTFSKATYGINTPYSINNDKSAVLGDTKSIWALSIVAGEKGTTYHLLSVNLNSGEVIHDTFNDSLNSTDELFTRVKYLDPFEVTSLNSKNDIHVNILNLFKQENCSLNCTGNSPKPEASLDSVVRTLKLSSEMTTLVHLLYNYLMDYNNEKILEISSNYKTFGSKVHMTLDGHALESLDIFSNDGKKGSLVWLMDHTRTPFGFRQLRQWISKPLVQQDEIDARLDAVDCISKEVSGIFFEALNQMLKTTPDLMRTLNRIAYGNTSRKEVYFFLKQINGFIDHFKKHSNQINNEICSVNGKIYAQSRILREIFTQIRDIFQSTEIPRLLSMINVIAVMDKDQVTQAVGFFNLNNYDNSEDIIAIQRDIEGVKRDLMDELKNIKRILKRPHLEYRDTVEYLVEVRNTQVKGLPDDWIKVNNTKAVSRFSTPVTAKLTEKLQYHKELLMQKCNDEYERFLGKVNKEYPSLKVVIQNLASYDCILSLAATSCNVNYVRPKFVTDAVAQTVAVKNGRNPIIESLNVHYVPNDVNIKQSDNKINIITGPNMGGKSSYIRQVALLIIMSQIGSYVPADHMETSIFDKILTRIGAHDDLLRGDSTFKVEMMEILNILRTCTPKSLLLLDEVGRGTGTLDGRAISYALLKYFVELENCPLILFTTHFSKLSESLASKHIKNFYMDYVEEKNDGENWSSVIFLYNLIPGSSNDSFGLNVAKLANLDKDIINRAYEISEKTKQEELEAEATLKLGILIKNVLQAKEEDRLKILKILDIGLD</sequence>
<dbReference type="InParanoid" id="H2B125"/>
<dbReference type="InterPro" id="IPR007695">
    <property type="entry name" value="DNA_mismatch_repair_MutS-lik_N"/>
</dbReference>
<dbReference type="GO" id="GO:0032302">
    <property type="term" value="C:MutSbeta complex"/>
    <property type="evidence" value="ECO:0007669"/>
    <property type="project" value="EnsemblFungi"/>
</dbReference>
<organism evidence="14 15">
    <name type="scientific">Kazachstania africana (strain ATCC 22294 / BCRC 22015 / CBS 2517 / CECT 1963 / NBRC 1671 / NRRL Y-8276)</name>
    <name type="common">Yeast</name>
    <name type="synonym">Kluyveromyces africanus</name>
    <dbReference type="NCBI Taxonomy" id="1071382"/>
    <lineage>
        <taxon>Eukaryota</taxon>
        <taxon>Fungi</taxon>
        <taxon>Dikarya</taxon>
        <taxon>Ascomycota</taxon>
        <taxon>Saccharomycotina</taxon>
        <taxon>Saccharomycetes</taxon>
        <taxon>Saccharomycetales</taxon>
        <taxon>Saccharomycetaceae</taxon>
        <taxon>Kazachstania</taxon>
    </lineage>
</organism>
<dbReference type="Gene3D" id="1.10.1420.10">
    <property type="match status" value="2"/>
</dbReference>
<keyword evidence="9" id="KW-0539">Nucleus</keyword>
<dbReference type="Gene3D" id="3.40.1170.10">
    <property type="entry name" value="DNA repair protein MutS, domain I"/>
    <property type="match status" value="1"/>
</dbReference>
<evidence type="ECO:0000256" key="1">
    <source>
        <dbReference type="ARBA" id="ARBA00004123"/>
    </source>
</evidence>
<dbReference type="SUPFAM" id="SSF52540">
    <property type="entry name" value="P-loop containing nucleoside triphosphate hydrolases"/>
    <property type="match status" value="1"/>
</dbReference>
<dbReference type="Pfam" id="PF00488">
    <property type="entry name" value="MutS_V"/>
    <property type="match status" value="1"/>
</dbReference>
<dbReference type="SMART" id="SM00534">
    <property type="entry name" value="MUTSac"/>
    <property type="match status" value="1"/>
</dbReference>
<dbReference type="Pfam" id="PF01624">
    <property type="entry name" value="MutS_I"/>
    <property type="match status" value="1"/>
</dbReference>
<dbReference type="InterPro" id="IPR000432">
    <property type="entry name" value="DNA_mismatch_repair_MutS_C"/>
</dbReference>
<dbReference type="GO" id="GO:0000406">
    <property type="term" value="F:double-strand/single-strand DNA junction binding"/>
    <property type="evidence" value="ECO:0007669"/>
    <property type="project" value="EnsemblFungi"/>
</dbReference>